<comment type="subcellular location">
    <subcellularLocation>
        <location evidence="1 16">Mitochondrion inner membrane</location>
        <topology evidence="1 16">Multi-pass membrane protein</topology>
    </subcellularLocation>
</comment>
<dbReference type="Pfam" id="PF00116">
    <property type="entry name" value="COX2"/>
    <property type="match status" value="1"/>
</dbReference>
<dbReference type="InterPro" id="IPR045187">
    <property type="entry name" value="CcO_II"/>
</dbReference>
<feature type="domain" description="Cytochrome oxidase subunit II copper A binding" evidence="18">
    <location>
        <begin position="92"/>
        <end position="226"/>
    </location>
</feature>
<comment type="cofactor">
    <cofactor evidence="16">
        <name>Cu cation</name>
        <dbReference type="ChEBI" id="CHEBI:23378"/>
    </cofactor>
    <text evidence="16">Binds a copper A center.</text>
</comment>
<feature type="transmembrane region" description="Helical" evidence="17">
    <location>
        <begin position="20"/>
        <end position="42"/>
    </location>
</feature>
<dbReference type="GO" id="GO:0004129">
    <property type="term" value="F:cytochrome-c oxidase activity"/>
    <property type="evidence" value="ECO:0007669"/>
    <property type="project" value="UniProtKB-EC"/>
</dbReference>
<evidence type="ECO:0000256" key="2">
    <source>
        <dbReference type="ARBA" id="ARBA00007866"/>
    </source>
</evidence>
<dbReference type="PANTHER" id="PTHR22888:SF9">
    <property type="entry name" value="CYTOCHROME C OXIDASE SUBUNIT 2"/>
    <property type="match status" value="1"/>
</dbReference>
<comment type="catalytic activity">
    <reaction evidence="15">
        <text>4 Fe(II)-[cytochrome c] + O2 + 8 H(+)(in) = 4 Fe(III)-[cytochrome c] + 2 H2O + 4 H(+)(out)</text>
        <dbReference type="Rhea" id="RHEA:11436"/>
        <dbReference type="Rhea" id="RHEA-COMP:10350"/>
        <dbReference type="Rhea" id="RHEA-COMP:14399"/>
        <dbReference type="ChEBI" id="CHEBI:15377"/>
        <dbReference type="ChEBI" id="CHEBI:15378"/>
        <dbReference type="ChEBI" id="CHEBI:15379"/>
        <dbReference type="ChEBI" id="CHEBI:29033"/>
        <dbReference type="ChEBI" id="CHEBI:29034"/>
        <dbReference type="EC" id="7.1.1.9"/>
    </reaction>
    <physiologicalReaction direction="left-to-right" evidence="15">
        <dbReference type="Rhea" id="RHEA:11437"/>
    </physiologicalReaction>
</comment>
<dbReference type="Gene3D" id="1.10.287.90">
    <property type="match status" value="1"/>
</dbReference>
<evidence type="ECO:0000256" key="7">
    <source>
        <dbReference type="ARBA" id="ARBA00022723"/>
    </source>
</evidence>
<dbReference type="InterPro" id="IPR034210">
    <property type="entry name" value="CcO_II_C"/>
</dbReference>
<keyword evidence="8 16" id="KW-0999">Mitochondrion inner membrane</keyword>
<evidence type="ECO:0000256" key="9">
    <source>
        <dbReference type="ARBA" id="ARBA00022842"/>
    </source>
</evidence>
<feature type="domain" description="Cytochrome oxidase subunit II transmembrane region profile" evidence="19">
    <location>
        <begin position="1"/>
        <end position="91"/>
    </location>
</feature>
<dbReference type="GO" id="GO:0005507">
    <property type="term" value="F:copper ion binding"/>
    <property type="evidence" value="ECO:0007669"/>
    <property type="project" value="InterPro"/>
</dbReference>
<proteinExistence type="inferred from homology"/>
<evidence type="ECO:0000256" key="13">
    <source>
        <dbReference type="ARBA" id="ARBA00023008"/>
    </source>
</evidence>
<keyword evidence="4 16" id="KW-0813">Transport</keyword>
<evidence type="ECO:0000256" key="8">
    <source>
        <dbReference type="ARBA" id="ARBA00022792"/>
    </source>
</evidence>
<dbReference type="PROSITE" id="PS50999">
    <property type="entry name" value="COX2_TM"/>
    <property type="match status" value="1"/>
</dbReference>
<dbReference type="Gene3D" id="2.60.40.420">
    <property type="entry name" value="Cupredoxins - blue copper proteins"/>
    <property type="match status" value="1"/>
</dbReference>
<name>A0AAU6PX71_9ECHI</name>
<dbReference type="NCBIfam" id="TIGR02866">
    <property type="entry name" value="CoxB"/>
    <property type="match status" value="1"/>
</dbReference>
<evidence type="ECO:0000256" key="3">
    <source>
        <dbReference type="ARBA" id="ARBA00015946"/>
    </source>
</evidence>
<geneLocation type="mitochondrion" evidence="20"/>
<dbReference type="InterPro" id="IPR011759">
    <property type="entry name" value="Cyt_c_oxidase_su2_TM_dom"/>
</dbReference>
<dbReference type="Pfam" id="PF02790">
    <property type="entry name" value="COX2_TM"/>
    <property type="match status" value="1"/>
</dbReference>
<keyword evidence="9" id="KW-0460">Magnesium</keyword>
<keyword evidence="10" id="KW-1278">Translocase</keyword>
<comment type="similarity">
    <text evidence="2 16">Belongs to the cytochrome c oxidase subunit 2 family.</text>
</comment>
<dbReference type="PRINTS" id="PR01166">
    <property type="entry name" value="CYCOXIDASEII"/>
</dbReference>
<reference evidence="20" key="1">
    <citation type="submission" date="2022-03" db="EMBL/GenBank/DDBJ databases">
        <title>The complete mitochondrion genome of Macrophiothrix sp.WZD-2021.</title>
        <authorList>
            <person name="Shi W."/>
            <person name="Liao X."/>
        </authorList>
    </citation>
    <scope>NUCLEOTIDE SEQUENCE</scope>
</reference>
<evidence type="ECO:0000256" key="5">
    <source>
        <dbReference type="ARBA" id="ARBA00022660"/>
    </source>
</evidence>
<dbReference type="InterPro" id="IPR014222">
    <property type="entry name" value="Cyt_c_oxidase_su2"/>
</dbReference>
<dbReference type="InterPro" id="IPR001505">
    <property type="entry name" value="Copper_CuA"/>
</dbReference>
<dbReference type="GO" id="GO:0005743">
    <property type="term" value="C:mitochondrial inner membrane"/>
    <property type="evidence" value="ECO:0007669"/>
    <property type="project" value="UniProtKB-SubCell"/>
</dbReference>
<evidence type="ECO:0000256" key="14">
    <source>
        <dbReference type="ARBA" id="ARBA00023136"/>
    </source>
</evidence>
<dbReference type="GO" id="GO:0016491">
    <property type="term" value="F:oxidoreductase activity"/>
    <property type="evidence" value="ECO:0007669"/>
    <property type="project" value="InterPro"/>
</dbReference>
<evidence type="ECO:0000256" key="12">
    <source>
        <dbReference type="ARBA" id="ARBA00022989"/>
    </source>
</evidence>
<dbReference type="InterPro" id="IPR002429">
    <property type="entry name" value="CcO_II-like_C"/>
</dbReference>
<sequence>MSTPLQLGFQDPASLVMSQFHWFHDYAMCFIVFITILVLYALSLLAQNLPSFWKLVEKQNIELWWTISPSFILIALAVPSIKLLYWIDEGVNPEVTVKTVGHQWYWSYEFWDNSRIELDSYMINTEDLTISGLPRLLEVDNRLVLPIETNIRVVTHSTDVIHAWCVPTLGVKMDAVPGRLNQLFVEISRPGVYYGQCSEICGANHSFMPIVIEAVPQQLFYAWCESITEE</sequence>
<keyword evidence="16 20" id="KW-0496">Mitochondrion</keyword>
<dbReference type="InterPro" id="IPR008972">
    <property type="entry name" value="Cupredoxin"/>
</dbReference>
<dbReference type="PANTHER" id="PTHR22888">
    <property type="entry name" value="CYTOCHROME C OXIDASE, SUBUNIT II"/>
    <property type="match status" value="1"/>
</dbReference>
<protein>
    <recommendedName>
        <fullName evidence="3 16">Cytochrome c oxidase subunit 2</fullName>
    </recommendedName>
</protein>
<keyword evidence="12 17" id="KW-1133">Transmembrane helix</keyword>
<gene>
    <name evidence="20" type="primary">cox2</name>
</gene>
<evidence type="ECO:0000256" key="1">
    <source>
        <dbReference type="ARBA" id="ARBA00004448"/>
    </source>
</evidence>
<dbReference type="SUPFAM" id="SSF49503">
    <property type="entry name" value="Cupredoxins"/>
    <property type="match status" value="1"/>
</dbReference>
<accession>A0AAU6PX71</accession>
<evidence type="ECO:0000259" key="19">
    <source>
        <dbReference type="PROSITE" id="PS50999"/>
    </source>
</evidence>
<keyword evidence="5 16" id="KW-0679">Respiratory chain</keyword>
<keyword evidence="7 16" id="KW-0479">Metal-binding</keyword>
<comment type="function">
    <text evidence="16">Component of the cytochrome c oxidase, the last enzyme in the mitochondrial electron transport chain which drives oxidative phosphorylation. The respiratory chain contains 3 multisubunit complexes succinate dehydrogenase (complex II, CII), ubiquinol-cytochrome c oxidoreductase (cytochrome b-c1 complex, complex III, CIII) and cytochrome c oxidase (complex IV, CIV), that cooperate to transfer electrons derived from NADH and succinate to molecular oxygen, creating an electrochemical gradient over the inner membrane that drives transmembrane transport and the ATP synthase. Cytochrome c oxidase is the component of the respiratory chain that catalyzes the reduction of oxygen to water. Electrons originating from reduced cytochrome c in the intermembrane space (IMS) are transferred via the dinuclear copper A center (CU(A)) of subunit 2 and heme A of subunit 1 to the active site in subunit 1, a binuclear center (BNC) formed by heme A3 and copper B (CU(B)). The BNC reduces molecular oxygen to 2 water molecules using 4 electrons from cytochrome c in the IMS and 4 protons from the mitochondrial matrix.</text>
</comment>
<organism evidence="20">
    <name type="scientific">Macrophiothrix sp</name>
    <dbReference type="NCBI Taxonomy" id="3135532"/>
    <lineage>
        <taxon>Eukaryota</taxon>
        <taxon>Metazoa</taxon>
        <taxon>Echinodermata</taxon>
        <taxon>Eleutherozoa</taxon>
        <taxon>Asterozoa</taxon>
        <taxon>Ophiuroidea</taxon>
        <taxon>Myophiuroidea</taxon>
        <taxon>Metophiurida</taxon>
        <taxon>Ophintegrida</taxon>
        <taxon>Amphilepidida</taxon>
        <taxon>Ophiurina</taxon>
        <taxon>Gnathophiurina</taxon>
        <taxon>Ophiactoidea</taxon>
        <taxon>Ophiotrichidae</taxon>
        <taxon>Macrophiothrix</taxon>
    </lineage>
</organism>
<dbReference type="PROSITE" id="PS00078">
    <property type="entry name" value="COX2"/>
    <property type="match status" value="1"/>
</dbReference>
<dbReference type="InterPro" id="IPR036257">
    <property type="entry name" value="Cyt_c_oxidase_su2_TM_sf"/>
</dbReference>
<evidence type="ECO:0000256" key="15">
    <source>
        <dbReference type="ARBA" id="ARBA00049512"/>
    </source>
</evidence>
<keyword evidence="6 16" id="KW-0812">Transmembrane</keyword>
<evidence type="ECO:0000256" key="11">
    <source>
        <dbReference type="ARBA" id="ARBA00022982"/>
    </source>
</evidence>
<evidence type="ECO:0000313" key="20">
    <source>
        <dbReference type="EMBL" id="WYA84540.1"/>
    </source>
</evidence>
<dbReference type="EMBL" id="OM994402">
    <property type="protein sequence ID" value="WYA84540.1"/>
    <property type="molecule type" value="Genomic_DNA"/>
</dbReference>
<dbReference type="PROSITE" id="PS50857">
    <property type="entry name" value="COX2_CUA"/>
    <property type="match status" value="1"/>
</dbReference>
<dbReference type="AlphaFoldDB" id="A0AAU6PX71"/>
<evidence type="ECO:0000256" key="16">
    <source>
        <dbReference type="RuleBase" id="RU000457"/>
    </source>
</evidence>
<keyword evidence="13 16" id="KW-0186">Copper</keyword>
<keyword evidence="14 16" id="KW-0472">Membrane</keyword>
<dbReference type="SUPFAM" id="SSF81464">
    <property type="entry name" value="Cytochrome c oxidase subunit II-like, transmembrane region"/>
    <property type="match status" value="1"/>
</dbReference>
<evidence type="ECO:0000256" key="6">
    <source>
        <dbReference type="ARBA" id="ARBA00022692"/>
    </source>
</evidence>
<dbReference type="CDD" id="cd13912">
    <property type="entry name" value="CcO_II_C"/>
    <property type="match status" value="1"/>
</dbReference>
<dbReference type="FunFam" id="2.60.40.420:FF:000001">
    <property type="entry name" value="Cytochrome c oxidase subunit 2"/>
    <property type="match status" value="1"/>
</dbReference>
<keyword evidence="11 16" id="KW-0249">Electron transport</keyword>
<evidence type="ECO:0000256" key="4">
    <source>
        <dbReference type="ARBA" id="ARBA00022448"/>
    </source>
</evidence>
<dbReference type="GO" id="GO:0042773">
    <property type="term" value="P:ATP synthesis coupled electron transport"/>
    <property type="evidence" value="ECO:0007669"/>
    <property type="project" value="TreeGrafter"/>
</dbReference>
<feature type="transmembrane region" description="Helical" evidence="17">
    <location>
        <begin position="63"/>
        <end position="87"/>
    </location>
</feature>
<evidence type="ECO:0000259" key="18">
    <source>
        <dbReference type="PROSITE" id="PS50857"/>
    </source>
</evidence>
<evidence type="ECO:0000256" key="17">
    <source>
        <dbReference type="SAM" id="Phobius"/>
    </source>
</evidence>
<evidence type="ECO:0000256" key="10">
    <source>
        <dbReference type="ARBA" id="ARBA00022967"/>
    </source>
</evidence>